<evidence type="ECO:0000313" key="2">
    <source>
        <dbReference type="Proteomes" id="UP000292052"/>
    </source>
</evidence>
<accession>A0A482W2F3</accession>
<comment type="caution">
    <text evidence="1">The sequence shown here is derived from an EMBL/GenBank/DDBJ whole genome shotgun (WGS) entry which is preliminary data.</text>
</comment>
<keyword evidence="2" id="KW-1185">Reference proteome</keyword>
<gene>
    <name evidence="1" type="ORF">BDFB_014504</name>
</gene>
<dbReference type="Proteomes" id="UP000292052">
    <property type="component" value="Unassembled WGS sequence"/>
</dbReference>
<sequence>MMIIRLDILLKYSNLLRMIQNDYVLKRSKIYLMILNLKELSKEPDVRMKCQNLSKKVIK</sequence>
<protein>
    <submittedName>
        <fullName evidence="1">Uncharacterized protein</fullName>
    </submittedName>
</protein>
<reference evidence="1 2" key="1">
    <citation type="submission" date="2017-03" db="EMBL/GenBank/DDBJ databases">
        <title>Genome of the blue death feigning beetle - Asbolus verrucosus.</title>
        <authorList>
            <person name="Rider S.D."/>
        </authorList>
    </citation>
    <scope>NUCLEOTIDE SEQUENCE [LARGE SCALE GENOMIC DNA]</scope>
    <source>
        <strain evidence="1">Butters</strain>
        <tissue evidence="1">Head and leg muscle</tissue>
    </source>
</reference>
<dbReference type="AlphaFoldDB" id="A0A482W2F3"/>
<evidence type="ECO:0000313" key="1">
    <source>
        <dbReference type="EMBL" id="RZC39244.1"/>
    </source>
</evidence>
<proteinExistence type="predicted"/>
<feature type="non-terminal residue" evidence="1">
    <location>
        <position position="59"/>
    </location>
</feature>
<organism evidence="1 2">
    <name type="scientific">Asbolus verrucosus</name>
    <name type="common">Desert ironclad beetle</name>
    <dbReference type="NCBI Taxonomy" id="1661398"/>
    <lineage>
        <taxon>Eukaryota</taxon>
        <taxon>Metazoa</taxon>
        <taxon>Ecdysozoa</taxon>
        <taxon>Arthropoda</taxon>
        <taxon>Hexapoda</taxon>
        <taxon>Insecta</taxon>
        <taxon>Pterygota</taxon>
        <taxon>Neoptera</taxon>
        <taxon>Endopterygota</taxon>
        <taxon>Coleoptera</taxon>
        <taxon>Polyphaga</taxon>
        <taxon>Cucujiformia</taxon>
        <taxon>Tenebrionidae</taxon>
        <taxon>Pimeliinae</taxon>
        <taxon>Asbolus</taxon>
    </lineage>
</organism>
<name>A0A482W2F3_ASBVE</name>
<dbReference type="EMBL" id="QDEB01036189">
    <property type="protein sequence ID" value="RZC39244.1"/>
    <property type="molecule type" value="Genomic_DNA"/>
</dbReference>